<protein>
    <submittedName>
        <fullName evidence="5">Putative lipoprotein</fullName>
    </submittedName>
</protein>
<keyword evidence="6" id="KW-1185">Reference proteome</keyword>
<proteinExistence type="predicted"/>
<dbReference type="KEGG" id="msd:MYSTI_02936"/>
<evidence type="ECO:0000256" key="4">
    <source>
        <dbReference type="SAM" id="SignalP"/>
    </source>
</evidence>
<dbReference type="PROSITE" id="PS51257">
    <property type="entry name" value="PROKAR_LIPOPROTEIN"/>
    <property type="match status" value="1"/>
</dbReference>
<dbReference type="ESTHER" id="strmb-tpap">
    <property type="family name" value="Peptidase_S37"/>
</dbReference>
<gene>
    <name evidence="5" type="ordered locus">MYSTI_02936</name>
</gene>
<dbReference type="Proteomes" id="UP000011131">
    <property type="component" value="Chromosome"/>
</dbReference>
<dbReference type="Gene3D" id="3.40.50.1820">
    <property type="entry name" value="alpha/beta hydrolase"/>
    <property type="match status" value="1"/>
</dbReference>
<dbReference type="OrthoDB" id="3979391at2"/>
<dbReference type="InterPro" id="IPR029058">
    <property type="entry name" value="AB_hydrolase_fold"/>
</dbReference>
<evidence type="ECO:0000256" key="2">
    <source>
        <dbReference type="ARBA" id="ARBA00022729"/>
    </source>
</evidence>
<dbReference type="AlphaFoldDB" id="L7U9K8"/>
<dbReference type="PATRIC" id="fig|1278073.3.peg.2990"/>
<keyword evidence="5" id="KW-0449">Lipoprotein</keyword>
<keyword evidence="3" id="KW-0378">Hydrolase</keyword>
<sequence>MAYPHRPTPATVAWVLSTALLLQACGDATLLESSDPGAARSQATHPLTGGVGASEDILTQLQSVPGLTVVAEDPAPYPGTRFFRLSFEQPTDHRRPHGERFPLLMTLLHRSATAPMVLASTGYGADDFYYEEEPTRLLEANQLAVGHRFFTPSRPASSNWRHLNIWQSAHDSHRVVQALKPLYPQRWLHTGVSKGGMAAVYHRYFFPADVDATVAYVAPNSHGVTDARYVDFLDRVGDEPCRTRLRAFQREVLVRREEVLPLMEEWAATRGLTFQHLGMDRAFEFSVITGPFAMWQFGGARACALTPPPGAPAADLFWFLNGIAVTQGYSDADLKSIEPYYYQAATELGAFRAPTQHLSGLLRYPGQYTPAALVSFPITEPFNPGLMRRVEHWVHHRGGRMLFINGANDPWSTGAFTVRERNDSFRFDVPNGNHLANITKLPEAHRAVALERLFSWMDVSATPAQLQSRLDDAALAPPRIREPRFPL</sequence>
<name>L7U9K8_MYXSD</name>
<reference evidence="5 6" key="1">
    <citation type="journal article" date="2013" name="Genome Announc.">
        <title>Complete genome sequence of Myxococcus stipitatus strain DSM 14675, a fruiting myxobacterium.</title>
        <authorList>
            <person name="Huntley S."/>
            <person name="Kneip S."/>
            <person name="Treuner-Lange A."/>
            <person name="Sogaard-Andersen L."/>
        </authorList>
    </citation>
    <scope>NUCLEOTIDE SEQUENCE [LARGE SCALE GENOMIC DNA]</scope>
    <source>
        <strain evidence="6">DSM 14675 / JCM 12634 / Mx s8</strain>
    </source>
</reference>
<keyword evidence="1" id="KW-0645">Protease</keyword>
<evidence type="ECO:0000313" key="6">
    <source>
        <dbReference type="Proteomes" id="UP000011131"/>
    </source>
</evidence>
<keyword evidence="2 4" id="KW-0732">Signal</keyword>
<evidence type="ECO:0000256" key="3">
    <source>
        <dbReference type="ARBA" id="ARBA00022801"/>
    </source>
</evidence>
<dbReference type="HOGENOM" id="CLU_039283_0_0_7"/>
<evidence type="ECO:0000256" key="1">
    <source>
        <dbReference type="ARBA" id="ARBA00022670"/>
    </source>
</evidence>
<dbReference type="InterPro" id="IPR008761">
    <property type="entry name" value="Peptidase_S37"/>
</dbReference>
<dbReference type="eggNOG" id="COG1073">
    <property type="taxonomic scope" value="Bacteria"/>
</dbReference>
<dbReference type="EMBL" id="CP004025">
    <property type="protein sequence ID" value="AGC44252.1"/>
    <property type="molecule type" value="Genomic_DNA"/>
</dbReference>
<dbReference type="SUPFAM" id="SSF53474">
    <property type="entry name" value="alpha/beta-Hydrolases"/>
    <property type="match status" value="1"/>
</dbReference>
<dbReference type="PANTHER" id="PTHR11010">
    <property type="entry name" value="PROTEASE S28 PRO-X CARBOXYPEPTIDASE-RELATED"/>
    <property type="match status" value="1"/>
</dbReference>
<feature type="chain" id="PRO_5003984196" evidence="4">
    <location>
        <begin position="25"/>
        <end position="487"/>
    </location>
</feature>
<feature type="signal peptide" evidence="4">
    <location>
        <begin position="1"/>
        <end position="24"/>
    </location>
</feature>
<organism evidence="5 6">
    <name type="scientific">Myxococcus stipitatus (strain DSM 14675 / JCM 12634 / Mx s8)</name>
    <dbReference type="NCBI Taxonomy" id="1278073"/>
    <lineage>
        <taxon>Bacteria</taxon>
        <taxon>Pseudomonadati</taxon>
        <taxon>Myxococcota</taxon>
        <taxon>Myxococcia</taxon>
        <taxon>Myxococcales</taxon>
        <taxon>Cystobacterineae</taxon>
        <taxon>Myxococcaceae</taxon>
        <taxon>Myxococcus</taxon>
    </lineage>
</organism>
<accession>L7U9K8</accession>
<dbReference type="GO" id="GO:0008239">
    <property type="term" value="F:dipeptidyl-peptidase activity"/>
    <property type="evidence" value="ECO:0007669"/>
    <property type="project" value="TreeGrafter"/>
</dbReference>
<dbReference type="STRING" id="1278073.MYSTI_02936"/>
<dbReference type="PANTHER" id="PTHR11010:SF38">
    <property type="entry name" value="LYSOSOMAL PRO-X CARBOXYPEPTIDASE"/>
    <property type="match status" value="1"/>
</dbReference>
<dbReference type="Pfam" id="PF05576">
    <property type="entry name" value="Peptidase_S37"/>
    <property type="match status" value="1"/>
</dbReference>
<dbReference type="GO" id="GO:0006508">
    <property type="term" value="P:proteolysis"/>
    <property type="evidence" value="ECO:0007669"/>
    <property type="project" value="UniProtKB-KW"/>
</dbReference>
<evidence type="ECO:0000313" key="5">
    <source>
        <dbReference type="EMBL" id="AGC44252.1"/>
    </source>
</evidence>